<dbReference type="Proteomes" id="UP000664940">
    <property type="component" value="Unassembled WGS sequence"/>
</dbReference>
<dbReference type="AlphaFoldDB" id="A0A834A3U1"/>
<evidence type="ECO:0000313" key="3">
    <source>
        <dbReference type="Proteomes" id="UP000664940"/>
    </source>
</evidence>
<accession>A0A834A3U1</accession>
<organism evidence="2 3">
    <name type="scientific">Phyllostomus discolor</name>
    <name type="common">pale spear-nosed bat</name>
    <dbReference type="NCBI Taxonomy" id="89673"/>
    <lineage>
        <taxon>Eukaryota</taxon>
        <taxon>Metazoa</taxon>
        <taxon>Chordata</taxon>
        <taxon>Craniata</taxon>
        <taxon>Vertebrata</taxon>
        <taxon>Euteleostomi</taxon>
        <taxon>Mammalia</taxon>
        <taxon>Eutheria</taxon>
        <taxon>Laurasiatheria</taxon>
        <taxon>Chiroptera</taxon>
        <taxon>Yangochiroptera</taxon>
        <taxon>Phyllostomidae</taxon>
        <taxon>Phyllostominae</taxon>
        <taxon>Phyllostomus</taxon>
    </lineage>
</organism>
<proteinExistence type="predicted"/>
<name>A0A834A3U1_9CHIR</name>
<dbReference type="EMBL" id="JABVXQ010000006">
    <property type="protein sequence ID" value="KAF6104039.1"/>
    <property type="molecule type" value="Genomic_DNA"/>
</dbReference>
<comment type="caution">
    <text evidence="2">The sequence shown here is derived from an EMBL/GenBank/DDBJ whole genome shotgun (WGS) entry which is preliminary data.</text>
</comment>
<sequence>MSSMTPYQHISTHPDNFHFIANGVFGGPPLEVTRCYRPGFSSSQGLRVTSPGRGLGVWLSTRPREFVVVDPKITPTSRSEEWMVKARRCTQSTSISSPFSHNVQLAFPHQAFARVVLPTSLPPEGPKAGGLVRMVTPSVGVGSSGQQTRGSRKSVRGPQEDDKTKGLTEILTCGFQLLAVSFVFNQAA</sequence>
<reference evidence="2 3" key="1">
    <citation type="journal article" date="2020" name="Nature">
        <title>Six reference-quality genomes reveal evolution of bat adaptations.</title>
        <authorList>
            <person name="Jebb D."/>
            <person name="Huang Z."/>
            <person name="Pippel M."/>
            <person name="Hughes G.M."/>
            <person name="Lavrichenko K."/>
            <person name="Devanna P."/>
            <person name="Winkler S."/>
            <person name="Jermiin L.S."/>
            <person name="Skirmuntt E.C."/>
            <person name="Katzourakis A."/>
            <person name="Burkitt-Gray L."/>
            <person name="Ray D.A."/>
            <person name="Sullivan K.A.M."/>
            <person name="Roscito J.G."/>
            <person name="Kirilenko B.M."/>
            <person name="Davalos L.M."/>
            <person name="Corthals A.P."/>
            <person name="Power M.L."/>
            <person name="Jones G."/>
            <person name="Ransome R.D."/>
            <person name="Dechmann D.K.N."/>
            <person name="Locatelli A.G."/>
            <person name="Puechmaille S.J."/>
            <person name="Fedrigo O."/>
            <person name="Jarvis E.D."/>
            <person name="Hiller M."/>
            <person name="Vernes S.C."/>
            <person name="Myers E.W."/>
            <person name="Teeling E.C."/>
        </authorList>
    </citation>
    <scope>NUCLEOTIDE SEQUENCE [LARGE SCALE GENOMIC DNA]</scope>
    <source>
        <strain evidence="2">Bat1K_MPI-CBG_1</strain>
    </source>
</reference>
<feature type="region of interest" description="Disordered" evidence="1">
    <location>
        <begin position="129"/>
        <end position="163"/>
    </location>
</feature>
<evidence type="ECO:0000313" key="2">
    <source>
        <dbReference type="EMBL" id="KAF6104039.1"/>
    </source>
</evidence>
<gene>
    <name evidence="2" type="ORF">HJG60_011088</name>
</gene>
<protein>
    <submittedName>
        <fullName evidence="2">Uncharacterized protein</fullName>
    </submittedName>
</protein>
<evidence type="ECO:0000256" key="1">
    <source>
        <dbReference type="SAM" id="MobiDB-lite"/>
    </source>
</evidence>